<dbReference type="AlphaFoldDB" id="A0A1D7QU24"/>
<dbReference type="Proteomes" id="UP000094463">
    <property type="component" value="Chromosome"/>
</dbReference>
<dbReference type="EMBL" id="CP012502">
    <property type="protein sequence ID" value="AOM82513.1"/>
    <property type="molecule type" value="Genomic_DNA"/>
</dbReference>
<dbReference type="OrthoDB" id="2168558at2"/>
<keyword evidence="2" id="KW-0472">Membrane</keyword>
<evidence type="ECO:0000256" key="2">
    <source>
        <dbReference type="SAM" id="Phobius"/>
    </source>
</evidence>
<keyword evidence="5" id="KW-1185">Reference proteome</keyword>
<evidence type="ECO:0000256" key="1">
    <source>
        <dbReference type="SAM" id="MobiDB-lite"/>
    </source>
</evidence>
<reference evidence="4 5" key="1">
    <citation type="submission" date="2015-08" db="EMBL/GenBank/DDBJ databases">
        <title>The complete genome sequence of Bacillus beveridgei MLTeJB.</title>
        <authorList>
            <person name="Hanson T.E."/>
            <person name="Mesa C."/>
            <person name="Basesman S.M."/>
            <person name="Oremland R.S."/>
        </authorList>
    </citation>
    <scope>NUCLEOTIDE SEQUENCE [LARGE SCALE GENOMIC DNA]</scope>
    <source>
        <strain evidence="4 5">MLTeJB</strain>
    </source>
</reference>
<organism evidence="4 5">
    <name type="scientific">Salisediminibacterium beveridgei</name>
    <dbReference type="NCBI Taxonomy" id="632773"/>
    <lineage>
        <taxon>Bacteria</taxon>
        <taxon>Bacillati</taxon>
        <taxon>Bacillota</taxon>
        <taxon>Bacilli</taxon>
        <taxon>Bacillales</taxon>
        <taxon>Bacillaceae</taxon>
        <taxon>Salisediminibacterium</taxon>
    </lineage>
</organism>
<protein>
    <recommendedName>
        <fullName evidence="3">DUF1510 domain-containing protein</fullName>
    </recommendedName>
</protein>
<proteinExistence type="predicted"/>
<dbReference type="STRING" id="632773.BBEV_1145"/>
<sequence>MSEFDNQDFNRSEVRRKKRMNTILNVAIGLVALLIVVISASMFMGGNDDSVAVNDDQDIEEIENNENEQNEENTIDADIDESSDENNQENVDNESSSDENVEANENGSNDQTENENDTSSNNDEGSNNESAAGNSNGEVTEGEWGPIGTVQDEPFTAVYDRDHVNWEEMTRALEYAMNTDEEDMIIEWLGNGGDHETAVGTVSLREDRSEVYEITLSWVENEGWMPTEKEQLSSNPYN</sequence>
<feature type="transmembrane region" description="Helical" evidence="2">
    <location>
        <begin position="21"/>
        <end position="44"/>
    </location>
</feature>
<dbReference type="RefSeq" id="WP_069364594.1">
    <property type="nucleotide sequence ID" value="NZ_CP012502.1"/>
</dbReference>
<evidence type="ECO:0000313" key="5">
    <source>
        <dbReference type="Proteomes" id="UP000094463"/>
    </source>
</evidence>
<dbReference type="KEGG" id="bbev:BBEV_1145"/>
<feature type="compositionally biased region" description="Acidic residues" evidence="1">
    <location>
        <begin position="63"/>
        <end position="102"/>
    </location>
</feature>
<accession>A0A1D7QU24</accession>
<keyword evidence="2" id="KW-1133">Transmembrane helix</keyword>
<dbReference type="Pfam" id="PF07423">
    <property type="entry name" value="DUF1510"/>
    <property type="match status" value="1"/>
</dbReference>
<feature type="compositionally biased region" description="Low complexity" evidence="1">
    <location>
        <begin position="117"/>
        <end position="138"/>
    </location>
</feature>
<evidence type="ECO:0000313" key="4">
    <source>
        <dbReference type="EMBL" id="AOM82513.1"/>
    </source>
</evidence>
<dbReference type="InterPro" id="IPR009988">
    <property type="entry name" value="DUF1510"/>
</dbReference>
<feature type="region of interest" description="Disordered" evidence="1">
    <location>
        <begin position="63"/>
        <end position="153"/>
    </location>
</feature>
<keyword evidence="2" id="KW-0812">Transmembrane</keyword>
<gene>
    <name evidence="4" type="ORF">BBEV_1145</name>
</gene>
<feature type="domain" description="DUF1510" evidence="3">
    <location>
        <begin position="140"/>
        <end position="232"/>
    </location>
</feature>
<evidence type="ECO:0000259" key="3">
    <source>
        <dbReference type="Pfam" id="PF07423"/>
    </source>
</evidence>
<name>A0A1D7QU24_9BACI</name>